<feature type="region of interest" description="Disordered" evidence="1">
    <location>
        <begin position="64"/>
        <end position="150"/>
    </location>
</feature>
<dbReference type="Proteomes" id="UP001147760">
    <property type="component" value="Unassembled WGS sequence"/>
</dbReference>
<name>A0A9X0BTF1_9EURO</name>
<gene>
    <name evidence="2" type="ORF">N7530_002406</name>
</gene>
<dbReference type="AlphaFoldDB" id="A0A9X0BTF1"/>
<accession>A0A9X0BTF1</accession>
<keyword evidence="3" id="KW-1185">Reference proteome</keyword>
<feature type="compositionally biased region" description="Polar residues" evidence="1">
    <location>
        <begin position="110"/>
        <end position="123"/>
    </location>
</feature>
<feature type="compositionally biased region" description="Basic and acidic residues" evidence="1">
    <location>
        <begin position="140"/>
        <end position="150"/>
    </location>
</feature>
<sequence>MPPRKLPGSKYTRKELRGFGGIIKEEDHLVAMKNECDRLVNKKDKSERDWLDIQYYRNGLATSFAFRPTEGQPTDNVDGSRRTEFGESEADPSDEAVGGEHSERIFMPRENSQNSEHANTTNRYGDEGESSEGPQTSKHMPKEQTKDLDVAQRREAPVAYSRQYASPNKIEIESVAVARYKRGVGEKQRKIYRCTSISAGVVKYEMGSLTELNAQEKILPEVSSTIKSILDIRNGVGRRQYGYSNIKKILGVARLLSDPNKKRPTSHRVGTEDTKSPCLATTIFVEWQDILPDDLHLLITGESKSWEMKSKLLSATPKKRIGELNNWITATYTSQGEAYPKLGNKPPTPISQEVPTPSLQPHRKGLNSPKPDYSVEQAEPQPKVGGAQAVPEQSENKKRRRDSDPITGPVEGGKKPRGMENIVRRMQHKKR</sequence>
<feature type="compositionally biased region" description="Basic and acidic residues" evidence="1">
    <location>
        <begin position="98"/>
        <end position="107"/>
    </location>
</feature>
<feature type="compositionally biased region" description="Polar residues" evidence="1">
    <location>
        <begin position="350"/>
        <end position="359"/>
    </location>
</feature>
<comment type="caution">
    <text evidence="2">The sequence shown here is derived from an EMBL/GenBank/DDBJ whole genome shotgun (WGS) entry which is preliminary data.</text>
</comment>
<organism evidence="2 3">
    <name type="scientific">Penicillium desertorum</name>
    <dbReference type="NCBI Taxonomy" id="1303715"/>
    <lineage>
        <taxon>Eukaryota</taxon>
        <taxon>Fungi</taxon>
        <taxon>Dikarya</taxon>
        <taxon>Ascomycota</taxon>
        <taxon>Pezizomycotina</taxon>
        <taxon>Eurotiomycetes</taxon>
        <taxon>Eurotiomycetidae</taxon>
        <taxon>Eurotiales</taxon>
        <taxon>Aspergillaceae</taxon>
        <taxon>Penicillium</taxon>
    </lineage>
</organism>
<protein>
    <submittedName>
        <fullName evidence="2">Uncharacterized protein</fullName>
    </submittedName>
</protein>
<reference evidence="2" key="1">
    <citation type="submission" date="2022-12" db="EMBL/GenBank/DDBJ databases">
        <authorList>
            <person name="Petersen C."/>
        </authorList>
    </citation>
    <scope>NUCLEOTIDE SEQUENCE</scope>
    <source>
        <strain evidence="2">IBT 17660</strain>
    </source>
</reference>
<dbReference type="EMBL" id="JAPWDO010000002">
    <property type="protein sequence ID" value="KAJ5483160.1"/>
    <property type="molecule type" value="Genomic_DNA"/>
</dbReference>
<evidence type="ECO:0000313" key="3">
    <source>
        <dbReference type="Proteomes" id="UP001147760"/>
    </source>
</evidence>
<dbReference type="OrthoDB" id="10542661at2759"/>
<feature type="region of interest" description="Disordered" evidence="1">
    <location>
        <begin position="337"/>
        <end position="431"/>
    </location>
</feature>
<proteinExistence type="predicted"/>
<evidence type="ECO:0000313" key="2">
    <source>
        <dbReference type="EMBL" id="KAJ5483160.1"/>
    </source>
</evidence>
<reference evidence="2" key="2">
    <citation type="journal article" date="2023" name="IMA Fungus">
        <title>Comparative genomic study of the Penicillium genus elucidates a diverse pangenome and 15 lateral gene transfer events.</title>
        <authorList>
            <person name="Petersen C."/>
            <person name="Sorensen T."/>
            <person name="Nielsen M.R."/>
            <person name="Sondergaard T.E."/>
            <person name="Sorensen J.L."/>
            <person name="Fitzpatrick D.A."/>
            <person name="Frisvad J.C."/>
            <person name="Nielsen K.L."/>
        </authorList>
    </citation>
    <scope>NUCLEOTIDE SEQUENCE</scope>
    <source>
        <strain evidence="2">IBT 17660</strain>
    </source>
</reference>
<evidence type="ECO:0000256" key="1">
    <source>
        <dbReference type="SAM" id="MobiDB-lite"/>
    </source>
</evidence>